<proteinExistence type="predicted"/>
<sequence length="241" mass="25930">EAKNMLSGNKVTLPSGACDPDEVTVTNGVSFGTVDVLARKALSDCFTTDTLLDSVSIFLGDILTDWDKVSEVSVAKAYIEAIQKFVALQLSSNLRCKQGIIATFTANKMACRTHVLDSLEGNAQTKEILKGSALDGPNLFGNIPESHSRKLDASGDYSRTNYRLRPRPKSGFAAASASTGFKRGPDASPSAPPDKTIKSNLGHFLGQSSYKQQFVPDGSDHGRASSSRGNHFRRGFRRGKQ</sequence>
<feature type="region of interest" description="Disordered" evidence="1">
    <location>
        <begin position="145"/>
        <end position="241"/>
    </location>
</feature>
<protein>
    <submittedName>
        <fullName evidence="2">Uncharacterized protein</fullName>
    </submittedName>
</protein>
<comment type="caution">
    <text evidence="2">The sequence shown here is derived from an EMBL/GenBank/DDBJ whole genome shotgun (WGS) entry which is preliminary data.</text>
</comment>
<feature type="non-terminal residue" evidence="2">
    <location>
        <position position="1"/>
    </location>
</feature>
<evidence type="ECO:0000313" key="2">
    <source>
        <dbReference type="EMBL" id="CAL4069580.1"/>
    </source>
</evidence>
<gene>
    <name evidence="2" type="ORF">MNOR_LOCUS7959</name>
</gene>
<dbReference type="Proteomes" id="UP001497623">
    <property type="component" value="Unassembled WGS sequence"/>
</dbReference>
<evidence type="ECO:0000256" key="1">
    <source>
        <dbReference type="SAM" id="MobiDB-lite"/>
    </source>
</evidence>
<accession>A0AAV2Q363</accession>
<dbReference type="EMBL" id="CAXKWB010003598">
    <property type="protein sequence ID" value="CAL4069580.1"/>
    <property type="molecule type" value="Genomic_DNA"/>
</dbReference>
<organism evidence="2 3">
    <name type="scientific">Meganyctiphanes norvegica</name>
    <name type="common">Northern krill</name>
    <name type="synonym">Thysanopoda norvegica</name>
    <dbReference type="NCBI Taxonomy" id="48144"/>
    <lineage>
        <taxon>Eukaryota</taxon>
        <taxon>Metazoa</taxon>
        <taxon>Ecdysozoa</taxon>
        <taxon>Arthropoda</taxon>
        <taxon>Crustacea</taxon>
        <taxon>Multicrustacea</taxon>
        <taxon>Malacostraca</taxon>
        <taxon>Eumalacostraca</taxon>
        <taxon>Eucarida</taxon>
        <taxon>Euphausiacea</taxon>
        <taxon>Euphausiidae</taxon>
        <taxon>Meganyctiphanes</taxon>
    </lineage>
</organism>
<reference evidence="2 3" key="1">
    <citation type="submission" date="2024-05" db="EMBL/GenBank/DDBJ databases">
        <authorList>
            <person name="Wallberg A."/>
        </authorList>
    </citation>
    <scope>NUCLEOTIDE SEQUENCE [LARGE SCALE GENOMIC DNA]</scope>
</reference>
<dbReference type="AlphaFoldDB" id="A0AAV2Q363"/>
<feature type="compositionally biased region" description="Basic residues" evidence="1">
    <location>
        <begin position="230"/>
        <end position="241"/>
    </location>
</feature>
<name>A0AAV2Q363_MEGNR</name>
<keyword evidence="3" id="KW-1185">Reference proteome</keyword>
<evidence type="ECO:0000313" key="3">
    <source>
        <dbReference type="Proteomes" id="UP001497623"/>
    </source>
</evidence>